<reference evidence="1 2" key="1">
    <citation type="submission" date="2024-08" db="EMBL/GenBank/DDBJ databases">
        <authorList>
            <person name="Will J Nash"/>
            <person name="Angela Man"/>
            <person name="Seanna McTaggart"/>
            <person name="Kendall Baker"/>
            <person name="Tom Barker"/>
            <person name="Leah Catchpole"/>
            <person name="Alex Durrant"/>
            <person name="Karim Gharbi"/>
            <person name="Naomi Irish"/>
            <person name="Gemy Kaithakottil"/>
            <person name="Debby Ku"/>
            <person name="Aaliyah Providence"/>
            <person name="Felix Shaw"/>
            <person name="David Swarbreck"/>
            <person name="Chris Watkins"/>
            <person name="Ann M. McCartney"/>
            <person name="Giulio Formenti"/>
            <person name="Alice Mouton"/>
            <person name="Noel Vella"/>
            <person name="Bjorn M von Reumont"/>
            <person name="Adriana Vella"/>
            <person name="Wilfried Haerty"/>
        </authorList>
    </citation>
    <scope>NUCLEOTIDE SEQUENCE [LARGE SCALE GENOMIC DNA]</scope>
</reference>
<proteinExistence type="predicted"/>
<keyword evidence="2" id="KW-1185">Reference proteome</keyword>
<name>A0ABP1MY77_XYLVO</name>
<organism evidence="1 2">
    <name type="scientific">Xylocopa violacea</name>
    <name type="common">Violet carpenter bee</name>
    <name type="synonym">Apis violacea</name>
    <dbReference type="NCBI Taxonomy" id="135666"/>
    <lineage>
        <taxon>Eukaryota</taxon>
        <taxon>Metazoa</taxon>
        <taxon>Ecdysozoa</taxon>
        <taxon>Arthropoda</taxon>
        <taxon>Hexapoda</taxon>
        <taxon>Insecta</taxon>
        <taxon>Pterygota</taxon>
        <taxon>Neoptera</taxon>
        <taxon>Endopterygota</taxon>
        <taxon>Hymenoptera</taxon>
        <taxon>Apocrita</taxon>
        <taxon>Aculeata</taxon>
        <taxon>Apoidea</taxon>
        <taxon>Anthophila</taxon>
        <taxon>Apidae</taxon>
        <taxon>Xylocopa</taxon>
        <taxon>Xylocopa</taxon>
    </lineage>
</organism>
<evidence type="ECO:0000313" key="1">
    <source>
        <dbReference type="EMBL" id="CAL7933665.1"/>
    </source>
</evidence>
<protein>
    <submittedName>
        <fullName evidence="1">Uncharacterized protein</fullName>
    </submittedName>
</protein>
<sequence>MGEFWGSVGRAMLSCGSTNCLDYGHVELKGGTRVLDVTKAGDRIRARLASSCALIEGFGVMGEFWGFCGTSYAFLQFKQLFGLWTCRIEGRDTSLELDKGWRSHQSEFKQLSGLWTCRIEDTRVLDVTMAGGPIRARVTASCALIEGFGVMGEFWGFCGTSYAFLQFKQLFGLWTCRIEGRDTSLELDKGWRSHQIEVDLILCAYRGF</sequence>
<dbReference type="Proteomes" id="UP001642520">
    <property type="component" value="Unassembled WGS sequence"/>
</dbReference>
<comment type="caution">
    <text evidence="1">The sequence shown here is derived from an EMBL/GenBank/DDBJ whole genome shotgun (WGS) entry which is preliminary data.</text>
</comment>
<evidence type="ECO:0000313" key="2">
    <source>
        <dbReference type="Proteomes" id="UP001642520"/>
    </source>
</evidence>
<gene>
    <name evidence="1" type="ORF">XYLVIOL_LOCUS576</name>
</gene>
<accession>A0ABP1MY77</accession>
<dbReference type="EMBL" id="CAXAJV020001281">
    <property type="protein sequence ID" value="CAL7933665.1"/>
    <property type="molecule type" value="Genomic_DNA"/>
</dbReference>